<evidence type="ECO:0000313" key="3">
    <source>
        <dbReference type="EMBL" id="MCP1675726.1"/>
    </source>
</evidence>
<accession>A0AAE3KCF7</accession>
<dbReference type="RefSeq" id="WP_253479456.1">
    <property type="nucleotide sequence ID" value="NZ_JALJXV010000007.1"/>
</dbReference>
<protein>
    <submittedName>
        <fullName evidence="3">Pimeloyl-ACP methyl ester carboxylesterase</fullName>
    </submittedName>
</protein>
<evidence type="ECO:0000259" key="2">
    <source>
        <dbReference type="Pfam" id="PF00561"/>
    </source>
</evidence>
<dbReference type="Proteomes" id="UP001205843">
    <property type="component" value="Unassembled WGS sequence"/>
</dbReference>
<dbReference type="InterPro" id="IPR029058">
    <property type="entry name" value="AB_hydrolase_fold"/>
</dbReference>
<name>A0AAE3KCF7_9GAMM</name>
<comment type="caution">
    <text evidence="3">The sequence shown here is derived from an EMBL/GenBank/DDBJ whole genome shotgun (WGS) entry which is preliminary data.</text>
</comment>
<dbReference type="GO" id="GO:0016787">
    <property type="term" value="F:hydrolase activity"/>
    <property type="evidence" value="ECO:0007669"/>
    <property type="project" value="UniProtKB-KW"/>
</dbReference>
<proteinExistence type="predicted"/>
<keyword evidence="1" id="KW-0378">Hydrolase</keyword>
<dbReference type="PANTHER" id="PTHR43329">
    <property type="entry name" value="EPOXIDE HYDROLASE"/>
    <property type="match status" value="1"/>
</dbReference>
<dbReference type="Gene3D" id="3.40.50.1820">
    <property type="entry name" value="alpha/beta hydrolase"/>
    <property type="match status" value="1"/>
</dbReference>
<evidence type="ECO:0000256" key="1">
    <source>
        <dbReference type="ARBA" id="ARBA00022801"/>
    </source>
</evidence>
<keyword evidence="4" id="KW-1185">Reference proteome</keyword>
<dbReference type="PRINTS" id="PR00111">
    <property type="entry name" value="ABHYDROLASE"/>
</dbReference>
<dbReference type="Pfam" id="PF00561">
    <property type="entry name" value="Abhydrolase_1"/>
    <property type="match status" value="1"/>
</dbReference>
<gene>
    <name evidence="3" type="ORF">J2T57_002881</name>
</gene>
<dbReference type="InterPro" id="IPR000639">
    <property type="entry name" value="Epox_hydrolase-like"/>
</dbReference>
<organism evidence="3 4">
    <name type="scientific">Natronocella acetinitrilica</name>
    <dbReference type="NCBI Taxonomy" id="414046"/>
    <lineage>
        <taxon>Bacteria</taxon>
        <taxon>Pseudomonadati</taxon>
        <taxon>Pseudomonadota</taxon>
        <taxon>Gammaproteobacteria</taxon>
        <taxon>Chromatiales</taxon>
        <taxon>Ectothiorhodospiraceae</taxon>
        <taxon>Natronocella</taxon>
    </lineage>
</organism>
<dbReference type="InterPro" id="IPR000073">
    <property type="entry name" value="AB_hydrolase_1"/>
</dbReference>
<dbReference type="SUPFAM" id="SSF53474">
    <property type="entry name" value="alpha/beta-Hydrolases"/>
    <property type="match status" value="1"/>
</dbReference>
<dbReference type="EMBL" id="JALJXV010000007">
    <property type="protein sequence ID" value="MCP1675726.1"/>
    <property type="molecule type" value="Genomic_DNA"/>
</dbReference>
<dbReference type="PRINTS" id="PR00412">
    <property type="entry name" value="EPOXHYDRLASE"/>
</dbReference>
<reference evidence="3" key="1">
    <citation type="submission" date="2022-03" db="EMBL/GenBank/DDBJ databases">
        <title>Genomic Encyclopedia of Type Strains, Phase III (KMG-III): the genomes of soil and plant-associated and newly described type strains.</title>
        <authorList>
            <person name="Whitman W."/>
        </authorList>
    </citation>
    <scope>NUCLEOTIDE SEQUENCE</scope>
    <source>
        <strain evidence="3">ANL 6-2</strain>
    </source>
</reference>
<feature type="domain" description="AB hydrolase-1" evidence="2">
    <location>
        <begin position="25"/>
        <end position="140"/>
    </location>
</feature>
<evidence type="ECO:0000313" key="4">
    <source>
        <dbReference type="Proteomes" id="UP001205843"/>
    </source>
</evidence>
<sequence length="286" mass="31586">MEIQRQFARLSSAIIHYATAGEGTPVVLLHGWPQTHHAWRHVMPLLANDYRVIAPDLRGLGDSSRPLEGYDAASVAADLWELLHEHLGLAEWHLVGHDWGGPVAFALAAAHQPAIKTLTILDVTLPGIGPDISQGGKRWHHAFHMTPDLPEALIQGRERVYLSWFLRAFSFRQDAISHEDIDEYVRAYSQPGALRAGFSYYRNIPRNVAANKALLDSGLRLKMPVLALGGEKAESHGRGGEPAESLKLIADDVTGGAIPDCGHCIPEEQPRELARRLREFFARSSS</sequence>
<dbReference type="AlphaFoldDB" id="A0AAE3KCF7"/>